<feature type="compositionally biased region" description="Basic and acidic residues" evidence="10">
    <location>
        <begin position="1099"/>
        <end position="1123"/>
    </location>
</feature>
<evidence type="ECO:0000313" key="13">
    <source>
        <dbReference type="EMBL" id="CAD5211839.1"/>
    </source>
</evidence>
<feature type="region of interest" description="Disordered" evidence="10">
    <location>
        <begin position="990"/>
        <end position="1123"/>
    </location>
</feature>
<dbReference type="EMBL" id="CAJFCW020000002">
    <property type="protein sequence ID" value="CAG9094518.1"/>
    <property type="molecule type" value="Genomic_DNA"/>
</dbReference>
<dbReference type="GO" id="GO:0003723">
    <property type="term" value="F:RNA binding"/>
    <property type="evidence" value="ECO:0007669"/>
    <property type="project" value="UniProtKB-UniRule"/>
</dbReference>
<evidence type="ECO:0000256" key="9">
    <source>
        <dbReference type="PROSITE-ProRule" id="PRU00176"/>
    </source>
</evidence>
<evidence type="ECO:0000256" key="1">
    <source>
        <dbReference type="ARBA" id="ARBA00004123"/>
    </source>
</evidence>
<dbReference type="InterPro" id="IPR012677">
    <property type="entry name" value="Nucleotide-bd_a/b_plait_sf"/>
</dbReference>
<keyword evidence="5" id="KW-0805">Transcription regulation</keyword>
<feature type="compositionally biased region" description="Basic and acidic residues" evidence="10">
    <location>
        <begin position="1936"/>
        <end position="1947"/>
    </location>
</feature>
<feature type="region of interest" description="Disordered" evidence="10">
    <location>
        <begin position="826"/>
        <end position="854"/>
    </location>
</feature>
<feature type="compositionally biased region" description="Pro residues" evidence="10">
    <location>
        <begin position="1006"/>
        <end position="1017"/>
    </location>
</feature>
<keyword evidence="3" id="KW-0597">Phosphoprotein</keyword>
<feature type="compositionally biased region" description="Basic and acidic residues" evidence="10">
    <location>
        <begin position="1620"/>
        <end position="1652"/>
    </location>
</feature>
<evidence type="ECO:0000256" key="8">
    <source>
        <dbReference type="ARBA" id="ARBA00023242"/>
    </source>
</evidence>
<keyword evidence="6" id="KW-0175">Coiled coil</keyword>
<dbReference type="Pfam" id="PF00076">
    <property type="entry name" value="RRM_1"/>
    <property type="match status" value="1"/>
</dbReference>
<feature type="compositionally biased region" description="Basic and acidic residues" evidence="10">
    <location>
        <begin position="1467"/>
        <end position="1497"/>
    </location>
</feature>
<feature type="compositionally biased region" description="Basic and acidic residues" evidence="10">
    <location>
        <begin position="1269"/>
        <end position="1320"/>
    </location>
</feature>
<feature type="compositionally biased region" description="Basic and acidic residues" evidence="10">
    <location>
        <begin position="1187"/>
        <end position="1204"/>
    </location>
</feature>
<keyword evidence="7" id="KW-0804">Transcription</keyword>
<evidence type="ECO:0000256" key="6">
    <source>
        <dbReference type="ARBA" id="ARBA00023054"/>
    </source>
</evidence>
<feature type="region of interest" description="Disordered" evidence="10">
    <location>
        <begin position="1936"/>
        <end position="2066"/>
    </location>
</feature>
<feature type="region of interest" description="Disordered" evidence="10">
    <location>
        <begin position="1402"/>
        <end position="1696"/>
    </location>
</feature>
<feature type="compositionally biased region" description="Low complexity" evidence="10">
    <location>
        <begin position="1796"/>
        <end position="1818"/>
    </location>
</feature>
<evidence type="ECO:0000256" key="4">
    <source>
        <dbReference type="ARBA" id="ARBA00022884"/>
    </source>
</evidence>
<dbReference type="Proteomes" id="UP000783686">
    <property type="component" value="Unassembled WGS sequence"/>
</dbReference>
<feature type="compositionally biased region" description="Basic and acidic residues" evidence="10">
    <location>
        <begin position="604"/>
        <end position="630"/>
    </location>
</feature>
<feature type="region of interest" description="Disordered" evidence="10">
    <location>
        <begin position="1147"/>
        <end position="1256"/>
    </location>
</feature>
<feature type="region of interest" description="Disordered" evidence="10">
    <location>
        <begin position="1762"/>
        <end position="1904"/>
    </location>
</feature>
<dbReference type="SMART" id="SM00360">
    <property type="entry name" value="RRM"/>
    <property type="match status" value="2"/>
</dbReference>
<feature type="compositionally biased region" description="Polar residues" evidence="10">
    <location>
        <begin position="689"/>
        <end position="701"/>
    </location>
</feature>
<dbReference type="Gene3D" id="3.30.70.330">
    <property type="match status" value="2"/>
</dbReference>
<feature type="compositionally biased region" description="Low complexity" evidence="10">
    <location>
        <begin position="1448"/>
        <end position="1466"/>
    </location>
</feature>
<dbReference type="InterPro" id="IPR035979">
    <property type="entry name" value="RBD_domain_sf"/>
</dbReference>
<evidence type="ECO:0000256" key="5">
    <source>
        <dbReference type="ARBA" id="ARBA00023015"/>
    </source>
</evidence>
<reference evidence="13" key="1">
    <citation type="submission" date="2020-09" db="EMBL/GenBank/DDBJ databases">
        <authorList>
            <person name="Kikuchi T."/>
        </authorList>
    </citation>
    <scope>NUCLEOTIDE SEQUENCE</scope>
    <source>
        <strain evidence="13">SH1</strain>
    </source>
</reference>
<keyword evidence="8" id="KW-0539">Nucleus</keyword>
<dbReference type="InterPro" id="IPR012921">
    <property type="entry name" value="SPOC_C"/>
</dbReference>
<feature type="compositionally biased region" description="Polar residues" evidence="10">
    <location>
        <begin position="990"/>
        <end position="1003"/>
    </location>
</feature>
<feature type="compositionally biased region" description="Basic and acidic residues" evidence="10">
    <location>
        <begin position="1504"/>
        <end position="1518"/>
    </location>
</feature>
<accession>A0A811K703</accession>
<dbReference type="PANTHER" id="PTHR23189">
    <property type="entry name" value="RNA RECOGNITION MOTIF-CONTAINING"/>
    <property type="match status" value="1"/>
</dbReference>
<comment type="subcellular location">
    <subcellularLocation>
        <location evidence="1">Nucleus</location>
    </subcellularLocation>
</comment>
<dbReference type="InterPro" id="IPR010912">
    <property type="entry name" value="SPOC_met"/>
</dbReference>
<feature type="region of interest" description="Disordered" evidence="10">
    <location>
        <begin position="1269"/>
        <end position="1346"/>
    </location>
</feature>
<name>A0A811K703_9BILA</name>
<feature type="compositionally biased region" description="Basic and acidic residues" evidence="10">
    <location>
        <begin position="1836"/>
        <end position="1855"/>
    </location>
</feature>
<comment type="similarity">
    <text evidence="2">Belongs to the RRM Spen family.</text>
</comment>
<sequence length="2656" mass="292607">MVSSFSNNKSQLSQKESRHIEVAGIPEGTSTDSLVAYFSTFGKVQKVEQKDNSDAPEFIVSFMDVRSAQKAQNSELQLQGHALGIKVHDAVKSLHGGSTTSASTSADSFDTIDQTRIPYSQTTTANYSRRNLASSTTPVEGRKFNGLQGILVQSPHRLPEHTFKQQLINLINSSKVKSKLIDVSIDSADPSNALILLQNVPYIDSLVLEIQRSTLAALPPDQTLNAKLASHVAVTEAHNNYLVATAGALTDSLPPPPATPTLKNVPRESSTDRDARQKEASRTLYVGSLERKIKEDTLKARFSRFGPIVEVDIKNKDSPAPFAFIQFANIKSVVDAISAFQNNSASMVGAKGEKLKFKVNWGRPIPTAKLWLGDLPRSCSSEYLFNKLRTVTDSVQDIVYDATHNEALVIFKNVEQSQLVHTKIKNRQLIIPPERPLKEQQVNVQQLVDYASDKLHDYFVDRKFGRIQLLSSVPSPISLNSTPVYQRASTSTEEAFQTTSETKDPRPSSDPEFSASHAPETAAAVPTGAASLSGVKEPSVLLVPPPDPPKDLTNDLTQMSSDLSPFSSRHGEESSSQRQDELLARKRIKRKVKLSASPAGSGSSEEKLGSSDSSRHSSPDRESSEAKGHSEPSTSSVGSINDQKLGTSPDPLHSSVFSKVKHADDVLTSPTTLRDIDSPDSFPLRRSSNDSGTPTTPNMRNLSRIEPLHKEDMMDAEDSFIDKEFEHLIPWETNSDVSDPRKNCSNYTTNDERGLFFPSFYTEDESGYRYCRHLHGSNRRPSQPLPVTPQHNKDEKMSPLSHSGITRTISSGSSENLASQVLDLCHERPPSTSSSAEDGTLPPMPPPPGHPAALPAHIERLNALTSRVDSIYEKHSTSLTPAQQARLSGSIEDDLLRFRQRKAQSMSGITTPSTTPSTPQAFDTKEAKQQPKLTINIPPTSSATSSLVSSPALAPFTAPVSHAPLHSPMGSINGSMGRSMSFSMELPASTNMQPRSMSVSGNQPSPALPLPPPPPLLASPKTMSGSPGELSRHGSFSTPRPASPPPPPTKATIPTVAAPSASSNLDPHFALKTKPHLNGTKPVTTPVNGTKPSLTKPGTEVKEHKPHKADSEDHEEKKLKDKNKMLQFMQIPRKKEGQKDSITFVSPLNRGHINNTPGTPTTPPNTKVKNNEKKHNVHTPLPSTSKMEMKMEKKPEKKEKDKEKKEKHRLSVGSVKDLPPKTMSSKERQAAYISEMERIKEKSMKKFPESKKDREQYIKLREAKLKTRFEQLKAEHEKVKKEKLKKQEEKQKLEHSKQKKLKEKEKEKEKEKHKVKPVEKKKSRQRTPSEASSDDDDSEDNNDPCRADFLLKSNEIEAQKILYEAAKNGSLNLSMYERIKRKRTAPRQDENKKVLALAKLREKAEAKKKRRVHLSSCSDDSDTNEFSKKSQADSSADDSDAATTVTNASGSSAAKRARSSSTASKKASTDFIKKEGKRKSEDKESKKEKVKKIKQEPVSDAESEAPKVTKEKKPKIEAKSPVPEMVSEESDGEAAVKAMHDEFVSYKADSDSDDNKVKEKKKKKQKKFDTNFDDIFAANSDDDSEKKAKKKKLLKQQKAEKAEKLPPVVHTGKPGRPKKVKEMEKEMAESKKKKKEEKEKVRKEKTSKRSLDESSGSEPAKKKHKTDEKRRVSDTGSLMSLSKTPQSEKHKASLQSPLSLNLSALGPCSSMDISPTPFTAISPTPSTGSDNVRLENFVTPCKATDTAMFSPSLQSTNFQIMPLESPKSTPLPAPVDDQSKKLLDVPKWSESRKRSSSTSSFNSSSTSGTSTASSLNASRAALEKAPPTIQEVAEEPSTKKLAPKDENDLKEKAETSTESTGPAVKTEESPVAKIEKVSDEPVPESSTKPMLTEDNGPARPRFINLSPTRLLEEINFEDSSNVEDDDDDLEEELLRHMSADPKPDTTKAEPVIDYSSQDTQETEDAIESISAFMENKSDDEDDDSYSHSMSRRINESDYNKGMRTSGSEEFNDEPTVSTATQLDKEKAVVSESEEAHKPQEVSDKVDEPPKPTREEPQEDKISSVIASVARGDSFENSAVSKPNVASAVLVQNSGVFSNISHLPTPPPSRSSGGSPQCTSQFQYPVAQISPQISIAAKKDEPKIETSVSEVVKESGNKLETTDSKKELPLPTSNTSNGVSVAATQVPVASKSTVSHPRTSIVADFQLPIQKDTETTQQMLERFYKQTNTTIPSTVSLALSYPQQQSTATAAVRPFNSQPSSVATTSAAVPNQSSAQTFGQNLLGQQMAKTLPQNMNRIPMSQPQMAPIPAENILAALQVAGIGPNAITPQLLANPSLLISTLASTNPAVAESLQKLLTPTDVSRLQQPTDLARLQMLQQQVKQPFMPLSNPSLMAFMQQEQQRQQMAHLQQQQMGMTPEQTYMEQLKMLQLQRAIKPEIVQSPKPVSQLVDVKTEKANGYGFNRNRYPLCWQGTLAMKSNDATVQLFHISGSQYLMDKTTRELTDVEDGNQTIRINQRMRLTNPQLLTICNQMKNDDEFVAMACVPCGQNTEQLHHESSKMTTQFINYFNTKMTAGVVTHSTANQSPSCIAHFFPPCDWTEEQMNRLSPEFATELKRLVPTYLFVVVTRSDLNSPKIELEQKPVQVPVMPQVCGRTV</sequence>
<feature type="compositionally biased region" description="Basic and acidic residues" evidence="10">
    <location>
        <begin position="569"/>
        <end position="584"/>
    </location>
</feature>
<gene>
    <name evidence="13" type="ORF">BOKJ2_LOCUS3902</name>
</gene>
<feature type="region of interest" description="Disordered" evidence="10">
    <location>
        <begin position="249"/>
        <end position="281"/>
    </location>
</feature>
<dbReference type="PROSITE" id="PS50102">
    <property type="entry name" value="RRM"/>
    <property type="match status" value="2"/>
</dbReference>
<feature type="compositionally biased region" description="Basic and acidic residues" evidence="10">
    <location>
        <begin position="1538"/>
        <end position="1557"/>
    </location>
</feature>
<proteinExistence type="inferred from homology"/>
<dbReference type="OrthoDB" id="6407164at2759"/>
<dbReference type="SUPFAM" id="SSF54928">
    <property type="entry name" value="RNA-binding domain, RBD"/>
    <property type="match status" value="2"/>
</dbReference>
<feature type="compositionally biased region" description="Basic and acidic residues" evidence="10">
    <location>
        <begin position="2150"/>
        <end position="2167"/>
    </location>
</feature>
<feature type="compositionally biased region" description="Basic and acidic residues" evidence="10">
    <location>
        <begin position="265"/>
        <end position="281"/>
    </location>
</feature>
<dbReference type="PROSITE" id="PS50917">
    <property type="entry name" value="SPOC"/>
    <property type="match status" value="1"/>
</dbReference>
<feature type="region of interest" description="Disordered" evidence="10">
    <location>
        <begin position="2139"/>
        <end position="2177"/>
    </location>
</feature>
<feature type="compositionally biased region" description="Low complexity" evidence="10">
    <location>
        <begin position="1050"/>
        <end position="1059"/>
    </location>
</feature>
<dbReference type="InterPro" id="IPR016194">
    <property type="entry name" value="SPOC-like_C_dom_sf"/>
</dbReference>
<feature type="compositionally biased region" description="Basic and acidic residues" evidence="10">
    <location>
        <begin position="2022"/>
        <end position="2061"/>
    </location>
</feature>
<evidence type="ECO:0000259" key="11">
    <source>
        <dbReference type="PROSITE" id="PS50102"/>
    </source>
</evidence>
<evidence type="ECO:0000256" key="7">
    <source>
        <dbReference type="ARBA" id="ARBA00023163"/>
    </source>
</evidence>
<feature type="compositionally biased region" description="Basic and acidic residues" evidence="10">
    <location>
        <begin position="1777"/>
        <end position="1793"/>
    </location>
</feature>
<feature type="compositionally biased region" description="Basic and acidic residues" evidence="10">
    <location>
        <begin position="1865"/>
        <end position="1879"/>
    </location>
</feature>
<dbReference type="InterPro" id="IPR000504">
    <property type="entry name" value="RRM_dom"/>
</dbReference>
<dbReference type="Pfam" id="PF07744">
    <property type="entry name" value="SPOC"/>
    <property type="match status" value="1"/>
</dbReference>
<dbReference type="SUPFAM" id="SSF100939">
    <property type="entry name" value="SPOC domain-like"/>
    <property type="match status" value="1"/>
</dbReference>
<feature type="compositionally biased region" description="Acidic residues" evidence="10">
    <location>
        <begin position="1332"/>
        <end position="1342"/>
    </location>
</feature>
<feature type="compositionally biased region" description="Basic and acidic residues" evidence="10">
    <location>
        <begin position="1224"/>
        <end position="1256"/>
    </location>
</feature>
<evidence type="ECO:0000259" key="12">
    <source>
        <dbReference type="PROSITE" id="PS50917"/>
    </source>
</evidence>
<feature type="region of interest" description="Disordered" evidence="10">
    <location>
        <begin position="670"/>
        <end position="702"/>
    </location>
</feature>
<protein>
    <recommendedName>
        <fullName evidence="15">Msx2-interacting protein</fullName>
    </recommendedName>
</protein>
<feature type="compositionally biased region" description="Polar residues" evidence="10">
    <location>
        <begin position="631"/>
        <end position="646"/>
    </location>
</feature>
<feature type="compositionally biased region" description="Polar residues" evidence="10">
    <location>
        <begin position="1674"/>
        <end position="1685"/>
    </location>
</feature>
<evidence type="ECO:0000256" key="10">
    <source>
        <dbReference type="SAM" id="MobiDB-lite"/>
    </source>
</evidence>
<dbReference type="Proteomes" id="UP000614601">
    <property type="component" value="Unassembled WGS sequence"/>
</dbReference>
<evidence type="ECO:0000256" key="3">
    <source>
        <dbReference type="ARBA" id="ARBA00022553"/>
    </source>
</evidence>
<feature type="region of interest" description="Disordered" evidence="10">
    <location>
        <begin position="538"/>
        <end position="653"/>
    </location>
</feature>
<evidence type="ECO:0000313" key="14">
    <source>
        <dbReference type="Proteomes" id="UP000614601"/>
    </source>
</evidence>
<feature type="domain" description="RRM" evidence="11">
    <location>
        <begin position="18"/>
        <end position="92"/>
    </location>
</feature>
<feature type="region of interest" description="Disordered" evidence="10">
    <location>
        <begin position="480"/>
        <end position="521"/>
    </location>
</feature>
<keyword evidence="14" id="KW-1185">Reference proteome</keyword>
<feature type="compositionally biased region" description="Polar residues" evidence="10">
    <location>
        <begin position="2002"/>
        <end position="2021"/>
    </location>
</feature>
<feature type="domain" description="RRM" evidence="11">
    <location>
        <begin position="282"/>
        <end position="364"/>
    </location>
</feature>
<dbReference type="FunFam" id="2.40.290.10:FF:000002">
    <property type="entry name" value="Spen family transcriptional repressor"/>
    <property type="match status" value="1"/>
</dbReference>
<dbReference type="Gene3D" id="2.40.290.10">
    <property type="match status" value="1"/>
</dbReference>
<feature type="compositionally biased region" description="Polar residues" evidence="10">
    <location>
        <begin position="480"/>
        <end position="500"/>
    </location>
</feature>
<comment type="caution">
    <text evidence="13">The sequence shown here is derived from an EMBL/GenBank/DDBJ whole genome shotgun (WGS) entry which is preliminary data.</text>
</comment>
<feature type="region of interest" description="Disordered" evidence="10">
    <location>
        <begin position="2099"/>
        <end position="2119"/>
    </location>
</feature>
<feature type="compositionally biased region" description="Polar residues" evidence="10">
    <location>
        <begin position="1081"/>
        <end position="1093"/>
    </location>
</feature>
<feature type="compositionally biased region" description="Low complexity" evidence="10">
    <location>
        <begin position="1154"/>
        <end position="1168"/>
    </location>
</feature>
<evidence type="ECO:0008006" key="15">
    <source>
        <dbReference type="Google" id="ProtNLM"/>
    </source>
</evidence>
<feature type="region of interest" description="Disordered" evidence="10">
    <location>
        <begin position="775"/>
        <end position="802"/>
    </location>
</feature>
<feature type="domain" description="SPOC" evidence="12">
    <location>
        <begin position="2459"/>
        <end position="2628"/>
    </location>
</feature>
<evidence type="ECO:0000256" key="2">
    <source>
        <dbReference type="ARBA" id="ARBA00005387"/>
    </source>
</evidence>
<feature type="compositionally biased region" description="Polar residues" evidence="10">
    <location>
        <begin position="554"/>
        <end position="567"/>
    </location>
</feature>
<dbReference type="EMBL" id="CAJFDH010000002">
    <property type="protein sequence ID" value="CAD5211839.1"/>
    <property type="molecule type" value="Genomic_DNA"/>
</dbReference>
<organism evidence="13 14">
    <name type="scientific">Bursaphelenchus okinawaensis</name>
    <dbReference type="NCBI Taxonomy" id="465554"/>
    <lineage>
        <taxon>Eukaryota</taxon>
        <taxon>Metazoa</taxon>
        <taxon>Ecdysozoa</taxon>
        <taxon>Nematoda</taxon>
        <taxon>Chromadorea</taxon>
        <taxon>Rhabditida</taxon>
        <taxon>Tylenchina</taxon>
        <taxon>Tylenchomorpha</taxon>
        <taxon>Aphelenchoidea</taxon>
        <taxon>Aphelenchoididae</taxon>
        <taxon>Bursaphelenchus</taxon>
    </lineage>
</organism>
<dbReference type="GO" id="GO:0005634">
    <property type="term" value="C:nucleus"/>
    <property type="evidence" value="ECO:0007669"/>
    <property type="project" value="UniProtKB-SubCell"/>
</dbReference>
<keyword evidence="4 9" id="KW-0694">RNA-binding</keyword>